<organism evidence="1 2">
    <name type="scientific">Chondrus crispus</name>
    <name type="common">Carrageen Irish moss</name>
    <name type="synonym">Polymorpha crispa</name>
    <dbReference type="NCBI Taxonomy" id="2769"/>
    <lineage>
        <taxon>Eukaryota</taxon>
        <taxon>Rhodophyta</taxon>
        <taxon>Florideophyceae</taxon>
        <taxon>Rhodymeniophycidae</taxon>
        <taxon>Gigartinales</taxon>
        <taxon>Gigartinaceae</taxon>
        <taxon>Chondrus</taxon>
    </lineage>
</organism>
<dbReference type="GeneID" id="17326510"/>
<dbReference type="EMBL" id="HG001975">
    <property type="protein sequence ID" value="CDF38891.1"/>
    <property type="molecule type" value="Genomic_DNA"/>
</dbReference>
<dbReference type="Proteomes" id="UP000012073">
    <property type="component" value="Unassembled WGS sequence"/>
</dbReference>
<dbReference type="Gramene" id="CDF38891">
    <property type="protein sequence ID" value="CDF38891"/>
    <property type="gene ID" value="CHC_T00006380001"/>
</dbReference>
<evidence type="ECO:0000313" key="1">
    <source>
        <dbReference type="EMBL" id="CDF38891.1"/>
    </source>
</evidence>
<gene>
    <name evidence="1" type="ORF">CHC_T00006380001</name>
</gene>
<reference evidence="2" key="1">
    <citation type="journal article" date="2013" name="Proc. Natl. Acad. Sci. U.S.A.">
        <title>Genome structure and metabolic features in the red seaweed Chondrus crispus shed light on evolution of the Archaeplastida.</title>
        <authorList>
            <person name="Collen J."/>
            <person name="Porcel B."/>
            <person name="Carre W."/>
            <person name="Ball S.G."/>
            <person name="Chaparro C."/>
            <person name="Tonon T."/>
            <person name="Barbeyron T."/>
            <person name="Michel G."/>
            <person name="Noel B."/>
            <person name="Valentin K."/>
            <person name="Elias M."/>
            <person name="Artiguenave F."/>
            <person name="Arun A."/>
            <person name="Aury J.M."/>
            <person name="Barbosa-Neto J.F."/>
            <person name="Bothwell J.H."/>
            <person name="Bouget F.Y."/>
            <person name="Brillet L."/>
            <person name="Cabello-Hurtado F."/>
            <person name="Capella-Gutierrez S."/>
            <person name="Charrier B."/>
            <person name="Cladiere L."/>
            <person name="Cock J.M."/>
            <person name="Coelho S.M."/>
            <person name="Colleoni C."/>
            <person name="Czjzek M."/>
            <person name="Da Silva C."/>
            <person name="Delage L."/>
            <person name="Denoeud F."/>
            <person name="Deschamps P."/>
            <person name="Dittami S.M."/>
            <person name="Gabaldon T."/>
            <person name="Gachon C.M."/>
            <person name="Groisillier A."/>
            <person name="Herve C."/>
            <person name="Jabbari K."/>
            <person name="Katinka M."/>
            <person name="Kloareg B."/>
            <person name="Kowalczyk N."/>
            <person name="Labadie K."/>
            <person name="Leblanc C."/>
            <person name="Lopez P.J."/>
            <person name="McLachlan D.H."/>
            <person name="Meslet-Cladiere L."/>
            <person name="Moustafa A."/>
            <person name="Nehr Z."/>
            <person name="Nyvall Collen P."/>
            <person name="Panaud O."/>
            <person name="Partensky F."/>
            <person name="Poulain J."/>
            <person name="Rensing S.A."/>
            <person name="Rousvoal S."/>
            <person name="Samson G."/>
            <person name="Symeonidi A."/>
            <person name="Weissenbach J."/>
            <person name="Zambounis A."/>
            <person name="Wincker P."/>
            <person name="Boyen C."/>
        </authorList>
    </citation>
    <scope>NUCLEOTIDE SEQUENCE [LARGE SCALE GENOMIC DNA]</scope>
    <source>
        <strain evidence="2">cv. Stackhouse</strain>
    </source>
</reference>
<name>R7QN32_CHOCR</name>
<dbReference type="KEGG" id="ccp:CHC_T00006380001"/>
<proteinExistence type="predicted"/>
<keyword evidence="2" id="KW-1185">Reference proteome</keyword>
<dbReference type="AlphaFoldDB" id="R7QN32"/>
<sequence length="63" mass="7376">MSKNNERKFDTNDRLGSAAHLHYRAVTYVVRNKSRKPPFIRTTCHKQNVSMSHIKGKKLHLID</sequence>
<dbReference type="RefSeq" id="XP_005718796.1">
    <property type="nucleotide sequence ID" value="XM_005718739.1"/>
</dbReference>
<evidence type="ECO:0000313" key="2">
    <source>
        <dbReference type="Proteomes" id="UP000012073"/>
    </source>
</evidence>
<accession>R7QN32</accession>
<protein>
    <submittedName>
        <fullName evidence="1">Uncharacterized protein</fullName>
    </submittedName>
</protein>